<dbReference type="PROSITE" id="PS00622">
    <property type="entry name" value="HTH_LUXR_1"/>
    <property type="match status" value="1"/>
</dbReference>
<gene>
    <name evidence="2" type="ORF">SAMN05660420_03190</name>
</gene>
<evidence type="ECO:0000313" key="3">
    <source>
        <dbReference type="Proteomes" id="UP000199409"/>
    </source>
</evidence>
<organism evidence="2 3">
    <name type="scientific">Desulfuromusa kysingii</name>
    <dbReference type="NCBI Taxonomy" id="37625"/>
    <lineage>
        <taxon>Bacteria</taxon>
        <taxon>Pseudomonadati</taxon>
        <taxon>Thermodesulfobacteriota</taxon>
        <taxon>Desulfuromonadia</taxon>
        <taxon>Desulfuromonadales</taxon>
        <taxon>Geopsychrobacteraceae</taxon>
        <taxon>Desulfuromusa</taxon>
    </lineage>
</organism>
<dbReference type="Proteomes" id="UP000199409">
    <property type="component" value="Unassembled WGS sequence"/>
</dbReference>
<keyword evidence="3" id="KW-1185">Reference proteome</keyword>
<accession>A0A1H4E3M6</accession>
<dbReference type="Pfam" id="PF00196">
    <property type="entry name" value="GerE"/>
    <property type="match status" value="1"/>
</dbReference>
<dbReference type="InterPro" id="IPR036388">
    <property type="entry name" value="WH-like_DNA-bd_sf"/>
</dbReference>
<evidence type="ECO:0000313" key="2">
    <source>
        <dbReference type="EMBL" id="SEA79180.1"/>
    </source>
</evidence>
<dbReference type="OrthoDB" id="9797341at2"/>
<dbReference type="EMBL" id="FNQN01000013">
    <property type="protein sequence ID" value="SEA79180.1"/>
    <property type="molecule type" value="Genomic_DNA"/>
</dbReference>
<name>A0A1H4E3M6_9BACT</name>
<dbReference type="SUPFAM" id="SSF46894">
    <property type="entry name" value="C-terminal effector domain of the bipartite response regulators"/>
    <property type="match status" value="1"/>
</dbReference>
<evidence type="ECO:0000259" key="1">
    <source>
        <dbReference type="PROSITE" id="PS00622"/>
    </source>
</evidence>
<feature type="domain" description="HTH luxR-type" evidence="1">
    <location>
        <begin position="394"/>
        <end position="421"/>
    </location>
</feature>
<protein>
    <submittedName>
        <fullName evidence="2">PAS domain S-box-containing protein</fullName>
    </submittedName>
</protein>
<dbReference type="Gene3D" id="3.30.450.20">
    <property type="entry name" value="PAS domain"/>
    <property type="match status" value="1"/>
</dbReference>
<proteinExistence type="predicted"/>
<dbReference type="STRING" id="37625.SAMN05660420_03190"/>
<dbReference type="GO" id="GO:0006355">
    <property type="term" value="P:regulation of DNA-templated transcription"/>
    <property type="evidence" value="ECO:0007669"/>
    <property type="project" value="InterPro"/>
</dbReference>
<dbReference type="SMART" id="SM00421">
    <property type="entry name" value="HTH_LUXR"/>
    <property type="match status" value="1"/>
</dbReference>
<dbReference type="SUPFAM" id="SSF55785">
    <property type="entry name" value="PYP-like sensor domain (PAS domain)"/>
    <property type="match status" value="1"/>
</dbReference>
<dbReference type="InterPro" id="IPR000792">
    <property type="entry name" value="Tscrpt_reg_LuxR_C"/>
</dbReference>
<dbReference type="InterPro" id="IPR016032">
    <property type="entry name" value="Sig_transdc_resp-reg_C-effctor"/>
</dbReference>
<sequence length="446" mass="51395">MDDHLFEDLNASLDTFLIVWPKRMGEAGYLAHTTANRHDCVASFRGMLESIRCMLPDQGVPRFASMLKEAQANAPFLLQNARNHRLRGITGEMYLGCFKTLIHSLEDTVLTLKYSAEEKLNVILKIRLACDVLETLFIDDWERSSAHEMTEQLQEVNRLLTLKKNRYENIFRSTSDLVILTDHNGVISEINPAAKYFFATENLQIKHFWEFLSIDCCHMDQLLDDYPIDETHEVTSRVSGHVFNLRIVPLSRVSLATLGYMLILNDITLFVNYRQELEQKVHERTAELILSQDLLRHEKLQTDEMNVTLRNVMKSIESDRCKQEQSITSKIRSQMLPALEKVRLETSSGIRANLIDQIEQQLTALTSDTNLELDANRLKLSKTETRICDFIQAGYSSNEISEAMNLAFDTIRTHRKNIRKKLGLQGKDINLFSYLTSRNHPSPEDK</sequence>
<reference evidence="2 3" key="1">
    <citation type="submission" date="2016-10" db="EMBL/GenBank/DDBJ databases">
        <authorList>
            <person name="de Groot N.N."/>
        </authorList>
    </citation>
    <scope>NUCLEOTIDE SEQUENCE [LARGE SCALE GENOMIC DNA]</scope>
    <source>
        <strain evidence="2 3">DSM 7343</strain>
    </source>
</reference>
<dbReference type="RefSeq" id="WP_092350669.1">
    <property type="nucleotide sequence ID" value="NZ_FNQN01000013.1"/>
</dbReference>
<dbReference type="Gene3D" id="1.10.10.10">
    <property type="entry name" value="Winged helix-like DNA-binding domain superfamily/Winged helix DNA-binding domain"/>
    <property type="match status" value="1"/>
</dbReference>
<dbReference type="InterPro" id="IPR035965">
    <property type="entry name" value="PAS-like_dom_sf"/>
</dbReference>
<dbReference type="AlphaFoldDB" id="A0A1H4E3M6"/>
<dbReference type="GO" id="GO:0003677">
    <property type="term" value="F:DNA binding"/>
    <property type="evidence" value="ECO:0007669"/>
    <property type="project" value="InterPro"/>
</dbReference>
<dbReference type="PRINTS" id="PR00038">
    <property type="entry name" value="HTHLUXR"/>
</dbReference>